<dbReference type="PANTHER" id="PTHR14359">
    <property type="entry name" value="HOMO-OLIGOMERIC FLAVIN CONTAINING CYS DECARBOXYLASE FAMILY"/>
    <property type="match status" value="1"/>
</dbReference>
<evidence type="ECO:0000256" key="2">
    <source>
        <dbReference type="ARBA" id="ARBA00023239"/>
    </source>
</evidence>
<keyword evidence="3" id="KW-0460">Magnesium</keyword>
<comment type="cofactor">
    <cofactor evidence="3">
        <name>Mg(2+)</name>
        <dbReference type="ChEBI" id="CHEBI:18420"/>
    </cofactor>
</comment>
<comment type="cofactor">
    <cofactor evidence="3">
        <name>FMN</name>
        <dbReference type="ChEBI" id="CHEBI:58210"/>
    </cofactor>
    <text evidence="3">Binds 1 FMN per subunit.</text>
</comment>
<feature type="binding site" evidence="3">
    <location>
        <position position="287"/>
    </location>
    <ligand>
        <name>CTP</name>
        <dbReference type="ChEBI" id="CHEBI:37563"/>
    </ligand>
</feature>
<dbReference type="EC" id="4.1.1.36" evidence="3"/>
<sequence>MLKGKNILLGVSGGIAAYKAAALASALVKAGASVDVVMTANALHFITPHTFEGITRRRVSVDTFDRSYAFEVEHIALAKRADLAMIAPATANVLAKLANGLADDMLTTTVLACTCPKLAAPAMNTAMYLNPATQRNLEQLRGFGFTVVEPAAGRLACGDVGPGKLPEPAVLLEYLEYAAASKDMKGLKVLVTAGPTREALDPVRYLTNHSTGKMGYAIAREAALRGAAVTLVSGPTTLEPPLFVDTVPVESAREMFDAVTSRAWEQDIIIKAAAVADYRPAAVSEDKIKKLDGGSAIALERTDDILKHLGEHRRAGQFLCGFSMETRDMIKNSRAKLARKHLDMIVANNLRVAGAGFGVDTNVVTLITGEELLELPLLGKDEVASRLLDEILARRKAKKVES</sequence>
<dbReference type="InterPro" id="IPR007085">
    <property type="entry name" value="DNA/pantothenate-metab_flavo_C"/>
</dbReference>
<keyword evidence="3 4" id="KW-0436">Ligase</keyword>
<comment type="caution">
    <text evidence="3">Lacks conserved residue(s) required for the propagation of feature annotation.</text>
</comment>
<comment type="pathway">
    <text evidence="3 4">Cofactor biosynthesis; coenzyme A biosynthesis; CoA from (R)-pantothenate: step 3/5.</text>
</comment>
<reference evidence="7 8" key="1">
    <citation type="submission" date="2020-08" db="EMBL/GenBank/DDBJ databases">
        <title>Genome public.</title>
        <authorList>
            <person name="Liu C."/>
            <person name="Sun Q."/>
        </authorList>
    </citation>
    <scope>NUCLEOTIDE SEQUENCE [LARGE SCALE GENOMIC DNA]</scope>
    <source>
        <strain evidence="7 8">BX1</strain>
    </source>
</reference>
<comment type="caution">
    <text evidence="7">The sequence shown here is derived from an EMBL/GenBank/DDBJ whole genome shotgun (WGS) entry which is preliminary data.</text>
</comment>
<keyword evidence="3 4" id="KW-0285">Flavoprotein</keyword>
<keyword evidence="1 3" id="KW-0210">Decarboxylase</keyword>
<organism evidence="7 8">
    <name type="scientific">Yanshouia hominis</name>
    <dbReference type="NCBI Taxonomy" id="2763673"/>
    <lineage>
        <taxon>Bacteria</taxon>
        <taxon>Bacillati</taxon>
        <taxon>Bacillota</taxon>
        <taxon>Clostridia</taxon>
        <taxon>Eubacteriales</taxon>
        <taxon>Oscillospiraceae</taxon>
        <taxon>Yanshouia</taxon>
    </lineage>
</organism>
<evidence type="ECO:0000259" key="5">
    <source>
        <dbReference type="Pfam" id="PF02441"/>
    </source>
</evidence>
<dbReference type="GO" id="GO:0004632">
    <property type="term" value="F:phosphopantothenate--cysteine ligase activity"/>
    <property type="evidence" value="ECO:0007669"/>
    <property type="project" value="UniProtKB-EC"/>
</dbReference>
<evidence type="ECO:0000259" key="6">
    <source>
        <dbReference type="Pfam" id="PF04127"/>
    </source>
</evidence>
<comment type="function">
    <text evidence="3">Catalyzes two sequential steps in the biosynthesis of coenzyme A. In the first step cysteine is conjugated to 4'-phosphopantothenate to form 4-phosphopantothenoylcysteine. In the second step the latter compound is decarboxylated to form 4'-phosphopantotheine.</text>
</comment>
<dbReference type="EC" id="6.3.2.5" evidence="3"/>
<dbReference type="PANTHER" id="PTHR14359:SF6">
    <property type="entry name" value="PHOSPHOPANTOTHENOYLCYSTEINE DECARBOXYLASE"/>
    <property type="match status" value="1"/>
</dbReference>
<comment type="function">
    <text evidence="4">Catalyzes two steps in the biosynthesis of coenzyme A. In the first step cysteine is conjugated to 4'-phosphopantothenate to form 4-phosphopantothenoylcysteine, in the latter compound is decarboxylated to form 4'-phosphopantotheine.</text>
</comment>
<protein>
    <recommendedName>
        <fullName evidence="3">Coenzyme A biosynthesis bifunctional protein CoaBC</fullName>
    </recommendedName>
    <alternativeName>
        <fullName evidence="3">DNA/pantothenate metabolism flavoprotein</fullName>
    </alternativeName>
    <alternativeName>
        <fullName evidence="3">Phosphopantothenoylcysteine synthetase/decarboxylase</fullName>
        <shortName evidence="3">PPCS-PPCDC</shortName>
    </alternativeName>
    <domain>
        <recommendedName>
            <fullName evidence="3">Phosphopantothenoylcysteine decarboxylase</fullName>
            <shortName evidence="3">PPC decarboxylase</shortName>
            <shortName evidence="3">PPC-DC</shortName>
            <ecNumber evidence="3">4.1.1.36</ecNumber>
        </recommendedName>
        <alternativeName>
            <fullName evidence="3">CoaC</fullName>
        </alternativeName>
    </domain>
    <domain>
        <recommendedName>
            <fullName evidence="3">Phosphopantothenate--cysteine ligase</fullName>
            <ecNumber evidence="3">6.3.2.5</ecNumber>
        </recommendedName>
        <alternativeName>
            <fullName evidence="3">CoaB</fullName>
        </alternativeName>
        <alternativeName>
            <fullName evidence="3">Phosphopantothenoylcysteine synthetase</fullName>
            <shortName evidence="3">PPC synthetase</shortName>
            <shortName evidence="3">PPC-S</shortName>
        </alternativeName>
    </domain>
</protein>
<comment type="catalytic activity">
    <reaction evidence="3 4">
        <text>(R)-4'-phosphopantothenate + L-cysteine + CTP = N-[(R)-4-phosphopantothenoyl]-L-cysteine + CMP + diphosphate + H(+)</text>
        <dbReference type="Rhea" id="RHEA:19397"/>
        <dbReference type="ChEBI" id="CHEBI:10986"/>
        <dbReference type="ChEBI" id="CHEBI:15378"/>
        <dbReference type="ChEBI" id="CHEBI:33019"/>
        <dbReference type="ChEBI" id="CHEBI:35235"/>
        <dbReference type="ChEBI" id="CHEBI:37563"/>
        <dbReference type="ChEBI" id="CHEBI:59458"/>
        <dbReference type="ChEBI" id="CHEBI:60377"/>
        <dbReference type="EC" id="6.3.2.5"/>
    </reaction>
</comment>
<evidence type="ECO:0000256" key="3">
    <source>
        <dbReference type="HAMAP-Rule" id="MF_02225"/>
    </source>
</evidence>
<evidence type="ECO:0000256" key="4">
    <source>
        <dbReference type="RuleBase" id="RU364078"/>
    </source>
</evidence>
<dbReference type="InterPro" id="IPR005252">
    <property type="entry name" value="CoaBC"/>
</dbReference>
<proteinExistence type="inferred from homology"/>
<dbReference type="GO" id="GO:0004633">
    <property type="term" value="F:phosphopantothenoylcysteine decarboxylase activity"/>
    <property type="evidence" value="ECO:0007669"/>
    <property type="project" value="UniProtKB-EC"/>
</dbReference>
<dbReference type="SUPFAM" id="SSF102645">
    <property type="entry name" value="CoaB-like"/>
    <property type="match status" value="1"/>
</dbReference>
<keyword evidence="3 4" id="KW-0288">FMN</keyword>
<feature type="active site" description="Proton donor" evidence="3">
    <location>
        <position position="157"/>
    </location>
</feature>
<keyword evidence="3" id="KW-0511">Multifunctional enzyme</keyword>
<comment type="catalytic activity">
    <reaction evidence="3 4">
        <text>N-[(R)-4-phosphopantothenoyl]-L-cysteine + H(+) = (R)-4'-phosphopantetheine + CO2</text>
        <dbReference type="Rhea" id="RHEA:16793"/>
        <dbReference type="ChEBI" id="CHEBI:15378"/>
        <dbReference type="ChEBI" id="CHEBI:16526"/>
        <dbReference type="ChEBI" id="CHEBI:59458"/>
        <dbReference type="ChEBI" id="CHEBI:61723"/>
        <dbReference type="EC" id="4.1.1.36"/>
    </reaction>
</comment>
<accession>A0ABR7NKX9</accession>
<feature type="binding site" evidence="3">
    <location>
        <position position="277"/>
    </location>
    <ligand>
        <name>CTP</name>
        <dbReference type="ChEBI" id="CHEBI:37563"/>
    </ligand>
</feature>
<dbReference type="Proteomes" id="UP000658131">
    <property type="component" value="Unassembled WGS sequence"/>
</dbReference>
<keyword evidence="3" id="KW-0479">Metal-binding</keyword>
<comment type="similarity">
    <text evidence="3 4">In the C-terminal section; belongs to the PPC synthetase family.</text>
</comment>
<feature type="binding site" evidence="3">
    <location>
        <position position="340"/>
    </location>
    <ligand>
        <name>CTP</name>
        <dbReference type="ChEBI" id="CHEBI:37563"/>
    </ligand>
</feature>
<dbReference type="HAMAP" id="MF_02225">
    <property type="entry name" value="CoaBC"/>
    <property type="match status" value="1"/>
</dbReference>
<gene>
    <name evidence="3 7" type="primary">coaBC</name>
    <name evidence="7" type="ORF">H8717_11535</name>
</gene>
<dbReference type="Pfam" id="PF04127">
    <property type="entry name" value="DFP"/>
    <property type="match status" value="1"/>
</dbReference>
<dbReference type="InterPro" id="IPR035929">
    <property type="entry name" value="CoaB-like_sf"/>
</dbReference>
<feature type="domain" description="Flavoprotein" evidence="5">
    <location>
        <begin position="5"/>
        <end position="153"/>
    </location>
</feature>
<dbReference type="RefSeq" id="WP_262400507.1">
    <property type="nucleotide sequence ID" value="NZ_JACRTB010000020.1"/>
</dbReference>
<name>A0ABR7NKX9_9FIRM</name>
<comment type="similarity">
    <text evidence="3 4">In the N-terminal section; belongs to the HFCD (homo-oligomeric flavin containing Cys decarboxylase) superfamily.</text>
</comment>
<evidence type="ECO:0000313" key="8">
    <source>
        <dbReference type="Proteomes" id="UP000658131"/>
    </source>
</evidence>
<dbReference type="Pfam" id="PF02441">
    <property type="entry name" value="Flavoprotein"/>
    <property type="match status" value="1"/>
</dbReference>
<dbReference type="Gene3D" id="3.40.50.1950">
    <property type="entry name" value="Flavin prenyltransferase-like"/>
    <property type="match status" value="1"/>
</dbReference>
<comment type="pathway">
    <text evidence="3 4">Cofactor biosynthesis; coenzyme A biosynthesis; CoA from (R)-pantothenate: step 2/5.</text>
</comment>
<dbReference type="Gene3D" id="3.40.50.10300">
    <property type="entry name" value="CoaB-like"/>
    <property type="match status" value="1"/>
</dbReference>
<feature type="domain" description="DNA/pantothenate metabolism flavoprotein C-terminal" evidence="6">
    <location>
        <begin position="184"/>
        <end position="392"/>
    </location>
</feature>
<feature type="region of interest" description="Phosphopantothenate--cysteine ligase" evidence="3">
    <location>
        <begin position="189"/>
        <end position="402"/>
    </location>
</feature>
<dbReference type="EMBL" id="JACRTB010000020">
    <property type="protein sequence ID" value="MBC8577035.1"/>
    <property type="molecule type" value="Genomic_DNA"/>
</dbReference>
<feature type="binding site" evidence="3">
    <location>
        <position position="336"/>
    </location>
    <ligand>
        <name>CTP</name>
        <dbReference type="ChEBI" id="CHEBI:37563"/>
    </ligand>
</feature>
<evidence type="ECO:0000313" key="7">
    <source>
        <dbReference type="EMBL" id="MBC8577035.1"/>
    </source>
</evidence>
<keyword evidence="2 3" id="KW-0456">Lyase</keyword>
<dbReference type="NCBIfam" id="TIGR00521">
    <property type="entry name" value="coaBC_dfp"/>
    <property type="match status" value="1"/>
</dbReference>
<feature type="binding site" evidence="3">
    <location>
        <position position="322"/>
    </location>
    <ligand>
        <name>CTP</name>
        <dbReference type="ChEBI" id="CHEBI:37563"/>
    </ligand>
</feature>
<dbReference type="InterPro" id="IPR036551">
    <property type="entry name" value="Flavin_trans-like"/>
</dbReference>
<keyword evidence="8" id="KW-1185">Reference proteome</keyword>
<feature type="region of interest" description="Phosphopantothenoylcysteine decarboxylase" evidence="3">
    <location>
        <begin position="1"/>
        <end position="188"/>
    </location>
</feature>
<dbReference type="SUPFAM" id="SSF52507">
    <property type="entry name" value="Homo-oligomeric flavin-containing Cys decarboxylases, HFCD"/>
    <property type="match status" value="1"/>
</dbReference>
<dbReference type="InterPro" id="IPR003382">
    <property type="entry name" value="Flavoprotein"/>
</dbReference>
<evidence type="ECO:0000256" key="1">
    <source>
        <dbReference type="ARBA" id="ARBA00022793"/>
    </source>
</evidence>